<gene>
    <name evidence="6" type="ORF">CTAYLR_006581</name>
</gene>
<protein>
    <recommendedName>
        <fullName evidence="5">G8 domain-containing protein</fullName>
    </recommendedName>
</protein>
<proteinExistence type="inferred from homology"/>
<keyword evidence="7" id="KW-1185">Reference proteome</keyword>
<sequence length="1556" mass="170402">MSKMLLTLYVLVVRVAAAGAQCVVESSPPGVPVEDSSIQNPSVERIITRDTNSELVDLGHPGHAWAAASQSNCPHDWPGLEMWEDQGFGVGTGQDVQLAENKRIIIACNSIGDDEQFGVIRIPSTSELIIADEPISLNVRGIRVYGALRAGSETCRLNAQISITLRGNRPSSISDTQNTWFKGIDVNTGTIDIHAAEYYQTWSRLAVAARAGDNVLFLQDKVNWEAGMSIVLTTTQLKDARDFHQNEVLQVVSVKGAGHLGTNVTAAYVTPSLKYDHWAGDEYQPEVGLLSRRFKIQGDSASEPSDTSPLGCSDGKYASYPCENHNTGFGGHVIVQNPGAVAKISGVEFYRMGQTNFEGRYPIHWHLTGDAPDSYVQDSSFHRSFFKCVTLHGANKVRVSRNVAFDIIGHCVYLEDGVEKNNVIEYNMAAHVHPMGKPPGAGGSSQGLDYIYDSETLSTAADATASGFYISNAYNRVRGNAAVGGYAGYQFPIFEEPLGLHRDAPIYPRMSQTLEFDGNSCRSSGFWWGHAGCIYVGGEFRHLNENSRLPMRYNPGRTINGWRSCEKDDRGSPWCDRWDQAGCSGTYPVACFAYLVVTNFKASLTSLGLMNWGNRARMHKIEVHDFVGGPAAELFGDNDVDQILVTCRTENFPSEPTHCGTSTVEHEGHQAFVDCERWDKRAWEQQTKVITWYDTNMNTVVTNATVRSCDPTAWENCKYSCEQSSVFQLTAHSDQFLPEFMSLTADFRFEKDTTIRDHVVEFSTRSESISGRFSGWLDVDGTACLSDKGPMVIGSNNDAGQWWRLDEDCETIGLNDLMWCCQAKGRWLASFSAEWDSALTSQLAGEGGTRCNNDFAGGSPCDRVGFLSKFGDTSLATQAVKIMERAEVVGAVPGSTSPEGFGWYLWLDKGAPRLLTLKLLQVHHDARLVLAITYPKGTTFTITMEAVSWCNPERDGLCEITYDEADSLAELLEPAGSKKYYVKDHSDASTLFLRVVQRRDRRLGKEDAQDEWDDNFQVPLFTNNYLERLHGPDMGLPYRFGDPQIHINANCPGTGAYCQGGAQPQYIPQLLWSGRPTPRPTSRPTVDRGDCVKIVDGAPDNEIDRCPNSMFSDTSDADVLVVDPDEAVAGIRCCDDEGNGYSYCEANCQLVAFQQAKATCESHSQRLCTPQELLDGKTDGTGCLYDSLHVWTSERTDCPKRSCATIVDGYAANERENICPNTPFSDVMDPDVLHVASDTKVAGVRCCDDAGGGKSMCETGCEVTDLLTANARCEAEGMRLCTTAELLSGQAAGTGCNYDSVHVWSSDAVDDCECKAIVDGNKDNEETATCANTPFSDAADPDVMYVGANEALAGVRCCDEHGGAASPCDAACELVDFATAQAKCDAIDMRLCTTAEILSLQTVGTGCLYDFMHVWAAESMCSPPTPRPSFSPTLRPSAKPTSDLDAVCLGNWQQCGHAQGLSECCASDGYECYRRHALYSQCRPSCPDETWSCWYDPPRGECSPDWGRCGAEHGLPDACCHGYFQCYRQNENWSQCRDSCPDDPTCVVAAAKSPLT</sequence>
<evidence type="ECO:0000259" key="5">
    <source>
        <dbReference type="PROSITE" id="PS51484"/>
    </source>
</evidence>
<comment type="caution">
    <text evidence="6">The sequence shown here is derived from an EMBL/GenBank/DDBJ whole genome shotgun (WGS) entry which is preliminary data.</text>
</comment>
<dbReference type="Proteomes" id="UP001230188">
    <property type="component" value="Unassembled WGS sequence"/>
</dbReference>
<accession>A0AAD7UNT4</accession>
<evidence type="ECO:0000256" key="4">
    <source>
        <dbReference type="SAM" id="SignalP"/>
    </source>
</evidence>
<evidence type="ECO:0000313" key="6">
    <source>
        <dbReference type="EMBL" id="KAJ8612429.1"/>
    </source>
</evidence>
<dbReference type="GO" id="GO:0030248">
    <property type="term" value="F:cellulose binding"/>
    <property type="evidence" value="ECO:0007669"/>
    <property type="project" value="InterPro"/>
</dbReference>
<dbReference type="GO" id="GO:0005975">
    <property type="term" value="P:carbohydrate metabolic process"/>
    <property type="evidence" value="ECO:0007669"/>
    <property type="project" value="InterPro"/>
</dbReference>
<comment type="similarity">
    <text evidence="3">Belongs to the comF family.</text>
</comment>
<dbReference type="PROSITE" id="PS51484">
    <property type="entry name" value="G8"/>
    <property type="match status" value="1"/>
</dbReference>
<feature type="domain" description="G8" evidence="5">
    <location>
        <begin position="86"/>
        <end position="207"/>
    </location>
</feature>
<dbReference type="InterPro" id="IPR055401">
    <property type="entry name" value="CEMIP_beta-hel_dom"/>
</dbReference>
<dbReference type="InterPro" id="IPR019316">
    <property type="entry name" value="G8_domain"/>
</dbReference>
<dbReference type="InterPro" id="IPR052334">
    <property type="entry name" value="G8_domain-comF-like"/>
</dbReference>
<reference evidence="6" key="1">
    <citation type="submission" date="2023-01" db="EMBL/GenBank/DDBJ databases">
        <title>Metagenome sequencing of chrysophaentin producing Chrysophaeum taylorii.</title>
        <authorList>
            <person name="Davison J."/>
            <person name="Bewley C."/>
        </authorList>
    </citation>
    <scope>NUCLEOTIDE SEQUENCE</scope>
    <source>
        <strain evidence="6">NIES-1699</strain>
    </source>
</reference>
<evidence type="ECO:0000256" key="1">
    <source>
        <dbReference type="ARBA" id="ARBA00022729"/>
    </source>
</evidence>
<name>A0AAD7UNT4_9STRA</name>
<keyword evidence="2" id="KW-0325">Glycoprotein</keyword>
<dbReference type="GO" id="GO:0005576">
    <property type="term" value="C:extracellular region"/>
    <property type="evidence" value="ECO:0007669"/>
    <property type="project" value="InterPro"/>
</dbReference>
<dbReference type="InterPro" id="IPR000254">
    <property type="entry name" value="CBD"/>
</dbReference>
<organism evidence="6 7">
    <name type="scientific">Chrysophaeum taylorii</name>
    <dbReference type="NCBI Taxonomy" id="2483200"/>
    <lineage>
        <taxon>Eukaryota</taxon>
        <taxon>Sar</taxon>
        <taxon>Stramenopiles</taxon>
        <taxon>Ochrophyta</taxon>
        <taxon>Pelagophyceae</taxon>
        <taxon>Pelagomonadales</taxon>
        <taxon>Pelagomonadaceae</taxon>
        <taxon>Chrysophaeum</taxon>
    </lineage>
</organism>
<evidence type="ECO:0000313" key="7">
    <source>
        <dbReference type="Proteomes" id="UP001230188"/>
    </source>
</evidence>
<dbReference type="EMBL" id="JAQMWT010000050">
    <property type="protein sequence ID" value="KAJ8612429.1"/>
    <property type="molecule type" value="Genomic_DNA"/>
</dbReference>
<dbReference type="Pfam" id="PF10162">
    <property type="entry name" value="G8"/>
    <property type="match status" value="1"/>
</dbReference>
<keyword evidence="1 4" id="KW-0732">Signal</keyword>
<feature type="signal peptide" evidence="4">
    <location>
        <begin position="1"/>
        <end position="20"/>
    </location>
</feature>
<evidence type="ECO:0000256" key="3">
    <source>
        <dbReference type="ARBA" id="ARBA00038413"/>
    </source>
</evidence>
<dbReference type="PANTHER" id="PTHR47687">
    <property type="entry name" value="G8 DOMAIN-CONTAINING PROTEIN DDB_G0288475-RELATED"/>
    <property type="match status" value="1"/>
</dbReference>
<dbReference type="SMART" id="SM00236">
    <property type="entry name" value="fCBD"/>
    <property type="match status" value="2"/>
</dbReference>
<dbReference type="SMART" id="SM01225">
    <property type="entry name" value="G8"/>
    <property type="match status" value="1"/>
</dbReference>
<feature type="chain" id="PRO_5042293255" description="G8 domain-containing protein" evidence="4">
    <location>
        <begin position="21"/>
        <end position="1556"/>
    </location>
</feature>
<evidence type="ECO:0000256" key="2">
    <source>
        <dbReference type="ARBA" id="ARBA00023180"/>
    </source>
</evidence>
<dbReference type="Pfam" id="PF24606">
    <property type="entry name" value="CEMIP_beta-hel"/>
    <property type="match status" value="1"/>
</dbReference>
<dbReference type="PANTHER" id="PTHR47687:SF4">
    <property type="entry name" value="G8 DOMAIN-CONTAINING PROTEIN DDB_G0286311-RELATED"/>
    <property type="match status" value="1"/>
</dbReference>